<reference evidence="8" key="2">
    <citation type="submission" date="2020-09" db="EMBL/GenBank/DDBJ databases">
        <authorList>
            <person name="Sun Q."/>
            <person name="Zhou Y."/>
        </authorList>
    </citation>
    <scope>NUCLEOTIDE SEQUENCE</scope>
    <source>
        <strain evidence="8">CGMCC 1.16067</strain>
    </source>
</reference>
<feature type="transmembrane region" description="Helical" evidence="7">
    <location>
        <begin position="68"/>
        <end position="93"/>
    </location>
</feature>
<keyword evidence="3" id="KW-1003">Cell membrane</keyword>
<evidence type="ECO:0000256" key="2">
    <source>
        <dbReference type="ARBA" id="ARBA00006679"/>
    </source>
</evidence>
<comment type="subcellular location">
    <subcellularLocation>
        <location evidence="1">Cell membrane</location>
        <topology evidence="1">Multi-pass membrane protein</topology>
    </subcellularLocation>
</comment>
<keyword evidence="4 7" id="KW-0812">Transmembrane</keyword>
<evidence type="ECO:0000256" key="3">
    <source>
        <dbReference type="ARBA" id="ARBA00022475"/>
    </source>
</evidence>
<evidence type="ECO:0000256" key="1">
    <source>
        <dbReference type="ARBA" id="ARBA00004651"/>
    </source>
</evidence>
<evidence type="ECO:0000256" key="6">
    <source>
        <dbReference type="ARBA" id="ARBA00023136"/>
    </source>
</evidence>
<protein>
    <recommendedName>
        <fullName evidence="10">DoxX family protein</fullName>
    </recommendedName>
</protein>
<dbReference type="AlphaFoldDB" id="A0A917F7W3"/>
<dbReference type="GO" id="GO:0005886">
    <property type="term" value="C:plasma membrane"/>
    <property type="evidence" value="ECO:0007669"/>
    <property type="project" value="UniProtKB-SubCell"/>
</dbReference>
<gene>
    <name evidence="8" type="ORF">GCM10011519_30180</name>
</gene>
<dbReference type="EMBL" id="BMKQ01000001">
    <property type="protein sequence ID" value="GGF54235.1"/>
    <property type="molecule type" value="Genomic_DNA"/>
</dbReference>
<reference evidence="8" key="1">
    <citation type="journal article" date="2014" name="Int. J. Syst. Evol. Microbiol.">
        <title>Complete genome sequence of Corynebacterium casei LMG S-19264T (=DSM 44701T), isolated from a smear-ripened cheese.</title>
        <authorList>
            <consortium name="US DOE Joint Genome Institute (JGI-PGF)"/>
            <person name="Walter F."/>
            <person name="Albersmeier A."/>
            <person name="Kalinowski J."/>
            <person name="Ruckert C."/>
        </authorList>
    </citation>
    <scope>NUCLEOTIDE SEQUENCE</scope>
    <source>
        <strain evidence="8">CGMCC 1.16067</strain>
    </source>
</reference>
<keyword evidence="5 7" id="KW-1133">Transmembrane helix</keyword>
<evidence type="ECO:0008006" key="10">
    <source>
        <dbReference type="Google" id="ProtNLM"/>
    </source>
</evidence>
<evidence type="ECO:0000256" key="4">
    <source>
        <dbReference type="ARBA" id="ARBA00022692"/>
    </source>
</evidence>
<accession>A0A917F7W3</accession>
<dbReference type="Pfam" id="PF07681">
    <property type="entry name" value="DoxX"/>
    <property type="match status" value="1"/>
</dbReference>
<feature type="transmembrane region" description="Helical" evidence="7">
    <location>
        <begin position="43"/>
        <end position="61"/>
    </location>
</feature>
<keyword evidence="6 7" id="KW-0472">Membrane</keyword>
<evidence type="ECO:0000256" key="7">
    <source>
        <dbReference type="SAM" id="Phobius"/>
    </source>
</evidence>
<organism evidence="8 9">
    <name type="scientific">Marmoricola endophyticus</name>
    <dbReference type="NCBI Taxonomy" id="2040280"/>
    <lineage>
        <taxon>Bacteria</taxon>
        <taxon>Bacillati</taxon>
        <taxon>Actinomycetota</taxon>
        <taxon>Actinomycetes</taxon>
        <taxon>Propionibacteriales</taxon>
        <taxon>Nocardioidaceae</taxon>
        <taxon>Marmoricola</taxon>
    </lineage>
</organism>
<dbReference type="InterPro" id="IPR051907">
    <property type="entry name" value="DoxX-like_oxidoreductase"/>
</dbReference>
<dbReference type="InterPro" id="IPR032808">
    <property type="entry name" value="DoxX"/>
</dbReference>
<evidence type="ECO:0000256" key="5">
    <source>
        <dbReference type="ARBA" id="ARBA00022989"/>
    </source>
</evidence>
<comment type="caution">
    <text evidence="8">The sequence shown here is derived from an EMBL/GenBank/DDBJ whole genome shotgun (WGS) entry which is preliminary data.</text>
</comment>
<comment type="similarity">
    <text evidence="2">Belongs to the DoxX family.</text>
</comment>
<evidence type="ECO:0000313" key="9">
    <source>
        <dbReference type="Proteomes" id="UP000649179"/>
    </source>
</evidence>
<dbReference type="PANTHER" id="PTHR33452">
    <property type="entry name" value="OXIDOREDUCTASE CATD-RELATED"/>
    <property type="match status" value="1"/>
</dbReference>
<feature type="transmembrane region" description="Helical" evidence="7">
    <location>
        <begin position="105"/>
        <end position="127"/>
    </location>
</feature>
<dbReference type="RefSeq" id="WP_188780515.1">
    <property type="nucleotide sequence ID" value="NZ_BMKQ01000001.1"/>
</dbReference>
<dbReference type="Proteomes" id="UP000649179">
    <property type="component" value="Unassembled WGS sequence"/>
</dbReference>
<dbReference type="PANTHER" id="PTHR33452:SF1">
    <property type="entry name" value="INNER MEMBRANE PROTEIN YPHA-RELATED"/>
    <property type="match status" value="1"/>
</dbReference>
<keyword evidence="9" id="KW-1185">Reference proteome</keyword>
<name>A0A917F7W3_9ACTN</name>
<proteinExistence type="inferred from homology"/>
<evidence type="ECO:0000313" key="8">
    <source>
        <dbReference type="EMBL" id="GGF54235.1"/>
    </source>
</evidence>
<sequence>MSTAAPFRDVTLLLARVLLGVVLVAHGWQKLDGGGVAGTADGFAQMGIPAATAAAVFAIGVEVVGGALLVLGVLTRVIGVLVLADMAGAFWYVHRDAGVFVADGGWELVAVIGVLGLALAGTGAGRISVDGLVGRLRGGRRTTDTTPAAA</sequence>